<evidence type="ECO:0000259" key="2">
    <source>
        <dbReference type="PROSITE" id="PS50948"/>
    </source>
</evidence>
<feature type="domain" description="Apple" evidence="2">
    <location>
        <begin position="367"/>
        <end position="437"/>
    </location>
</feature>
<evidence type="ECO:0000313" key="4">
    <source>
        <dbReference type="RefSeq" id="XP_022344487.1"/>
    </source>
</evidence>
<proteinExistence type="predicted"/>
<dbReference type="SUPFAM" id="SSF49899">
    <property type="entry name" value="Concanavalin A-like lectins/glucanases"/>
    <property type="match status" value="1"/>
</dbReference>
<feature type="chain" id="PRO_5034055122" evidence="1">
    <location>
        <begin position="22"/>
        <end position="441"/>
    </location>
</feature>
<dbReference type="GeneID" id="111137342"/>
<dbReference type="PROSITE" id="PS50948">
    <property type="entry name" value="PAN"/>
    <property type="match status" value="1"/>
</dbReference>
<accession>A0A8B8EX25</accession>
<dbReference type="AlphaFoldDB" id="A0A8B8EX25"/>
<evidence type="ECO:0000256" key="1">
    <source>
        <dbReference type="SAM" id="SignalP"/>
    </source>
</evidence>
<keyword evidence="3" id="KW-1185">Reference proteome</keyword>
<name>A0A8B8EX25_CRAVI</name>
<gene>
    <name evidence="4" type="primary">LOC111137342</name>
</gene>
<organism evidence="3 4">
    <name type="scientific">Crassostrea virginica</name>
    <name type="common">Eastern oyster</name>
    <dbReference type="NCBI Taxonomy" id="6565"/>
    <lineage>
        <taxon>Eukaryota</taxon>
        <taxon>Metazoa</taxon>
        <taxon>Spiralia</taxon>
        <taxon>Lophotrochozoa</taxon>
        <taxon>Mollusca</taxon>
        <taxon>Bivalvia</taxon>
        <taxon>Autobranchia</taxon>
        <taxon>Pteriomorphia</taxon>
        <taxon>Ostreida</taxon>
        <taxon>Ostreoidea</taxon>
        <taxon>Ostreidae</taxon>
        <taxon>Crassostrea</taxon>
    </lineage>
</organism>
<protein>
    <submittedName>
        <fullName evidence="4">Uncharacterized protein LOC111137342</fullName>
    </submittedName>
</protein>
<dbReference type="InterPro" id="IPR003609">
    <property type="entry name" value="Pan_app"/>
</dbReference>
<dbReference type="RefSeq" id="XP_022344487.1">
    <property type="nucleotide sequence ID" value="XM_022488779.1"/>
</dbReference>
<evidence type="ECO:0000313" key="3">
    <source>
        <dbReference type="Proteomes" id="UP000694844"/>
    </source>
</evidence>
<dbReference type="OrthoDB" id="6136369at2759"/>
<dbReference type="InterPro" id="IPR013320">
    <property type="entry name" value="ConA-like_dom_sf"/>
</dbReference>
<dbReference type="KEGG" id="cvn:111137342"/>
<feature type="signal peptide" evidence="1">
    <location>
        <begin position="1"/>
        <end position="21"/>
    </location>
</feature>
<sequence>MGRLNTASFLIVVLLLDVVDPKGERKVDNNVSIGPPDPQAIWPVTDHLHNNTGYPVNKNLYGVYYDVVYNSPGPEAGLAQLQFDATKKSHMIFFNDGSLDGFYAVTWAFYVYPSFAQNAVLMQYEGNGTYPGMQLRLKSDGTIHLRTFQCSSPDIKCKHKDFKSVDVVAPAGEWTLIGITWNKLWPAPELDILGWGKEDQFDITDQMEDLRMAGNVYFGVDSDGKNHFTGGLSCFQFYNTSIIGKTQDGIPDLCDPATYAYPEYGDPIASIEFYNMMMPTTVEATTEMTTTEQSTTQRAEVTTTERGTRQVTEIRSTDMTPINGLTTSSEMVSLKAINLTTSPPVPVVDFPGPDTFVPVEDRIKDCCAKFLLVGKQLRLSAPNATTSAGSWSVCTRLCLTDVTCKAASLDTGSGMCSVGNNTETVFHETSSTYEKSVDTAC</sequence>
<reference evidence="4" key="1">
    <citation type="submission" date="2025-08" db="UniProtKB">
        <authorList>
            <consortium name="RefSeq"/>
        </authorList>
    </citation>
    <scope>IDENTIFICATION</scope>
    <source>
        <tissue evidence="4">Whole sample</tissue>
    </source>
</reference>
<dbReference type="Gene3D" id="2.60.120.200">
    <property type="match status" value="1"/>
</dbReference>
<dbReference type="Proteomes" id="UP000694844">
    <property type="component" value="Chromosome 5"/>
</dbReference>
<keyword evidence="1" id="KW-0732">Signal</keyword>